<protein>
    <submittedName>
        <fullName evidence="1">Uncharacterized protein</fullName>
    </submittedName>
</protein>
<geneLocation type="plasmid" evidence="1 2">
    <name>pSRC7</name>
</geneLocation>
<dbReference type="PATRIC" id="fig|927704.6.peg.3611"/>
<accession>I0GVL2</accession>
<keyword evidence="1" id="KW-0614">Plasmid</keyword>
<dbReference type="KEGG" id="sri:SELR_pSRC700160"/>
<evidence type="ECO:0000313" key="2">
    <source>
        <dbReference type="Proteomes" id="UP000007887"/>
    </source>
</evidence>
<proteinExistence type="predicted"/>
<reference evidence="1 2" key="1">
    <citation type="submission" date="2011-10" db="EMBL/GenBank/DDBJ databases">
        <title>Whole genome sequence of Selenomonas ruminantium subsp. lactilytica TAM6421.</title>
        <authorList>
            <person name="Oguchi A."/>
            <person name="Ankai A."/>
            <person name="Kaneko J."/>
            <person name="Yamada-Narita S."/>
            <person name="Fukui S."/>
            <person name="Takahashi M."/>
            <person name="Onodera T."/>
            <person name="Kojima S."/>
            <person name="Fushimi T."/>
            <person name="Abe N."/>
            <person name="Kamio Y."/>
            <person name="Yamazaki S."/>
            <person name="Fujita N."/>
        </authorList>
    </citation>
    <scope>NUCLEOTIDE SEQUENCE [LARGE SCALE GENOMIC DNA]</scope>
    <source>
        <strain evidence="2">NBRC 103574 / TAM6421</strain>
        <plasmid evidence="1 2">pSRC7</plasmid>
    </source>
</reference>
<sequence length="122" mass="13896">MRNGHYTAGDIENLTVIPADKDKNTVQTAYGKVEGILIWSNGLDYAIGKGVEKKNYSRLDKIPSEYKVVAEIIRKKALGRGGHRIGAGRPKTDAPEKRTRSFKLTEYEYLKVKEYILQLRKR</sequence>
<dbReference type="HOGENOM" id="CLU_2025138_0_0_9"/>
<gene>
    <name evidence="1" type="ordered locus">SELR_pSRC700160</name>
</gene>
<dbReference type="OrthoDB" id="1666083at2"/>
<name>I0GVL2_SELRL</name>
<dbReference type="EMBL" id="AP012296">
    <property type="protein sequence ID" value="BAL84799.1"/>
    <property type="molecule type" value="Genomic_DNA"/>
</dbReference>
<dbReference type="Proteomes" id="UP000007887">
    <property type="component" value="Plasmid pSRC7"/>
</dbReference>
<evidence type="ECO:0000313" key="1">
    <source>
        <dbReference type="EMBL" id="BAL84799.1"/>
    </source>
</evidence>
<dbReference type="AlphaFoldDB" id="I0GVL2"/>
<organism evidence="1 2">
    <name type="scientific">Selenomonas ruminantium subsp. lactilytica (strain NBRC 103574 / TAM6421)</name>
    <dbReference type="NCBI Taxonomy" id="927704"/>
    <lineage>
        <taxon>Bacteria</taxon>
        <taxon>Bacillati</taxon>
        <taxon>Bacillota</taxon>
        <taxon>Negativicutes</taxon>
        <taxon>Selenomonadales</taxon>
        <taxon>Selenomonadaceae</taxon>
        <taxon>Selenomonas</taxon>
    </lineage>
</organism>